<proteinExistence type="predicted"/>
<organism evidence="2 3">
    <name type="scientific">Tropicibacter naphthalenivorans</name>
    <dbReference type="NCBI Taxonomy" id="441103"/>
    <lineage>
        <taxon>Bacteria</taxon>
        <taxon>Pseudomonadati</taxon>
        <taxon>Pseudomonadota</taxon>
        <taxon>Alphaproteobacteria</taxon>
        <taxon>Rhodobacterales</taxon>
        <taxon>Roseobacteraceae</taxon>
        <taxon>Tropicibacter</taxon>
    </lineage>
</organism>
<evidence type="ECO:0000256" key="1">
    <source>
        <dbReference type="SAM" id="SignalP"/>
    </source>
</evidence>
<sequence>MIRTLALLALLPGAALAQCPTAADLETGIRFQVDENDIEIFTNLTEDVVQSDFWAGGEPMEGSVSQYSRTGYLLQFVSREGGEIKPEWRTTYAFPYAPGDLPVLQPGDSFQWDVMMRNQDGLMKENHLFEVQAPVQRTYGNCTYEVIPYSVTYVDGSDKPNKDTMDYLPGLGVTLWVETTWDGTTDVMEYKLLEGGQ</sequence>
<keyword evidence="3" id="KW-1185">Reference proteome</keyword>
<accession>A0A0P1G156</accession>
<reference evidence="2 3" key="1">
    <citation type="submission" date="2015-09" db="EMBL/GenBank/DDBJ databases">
        <authorList>
            <consortium name="Swine Surveillance"/>
        </authorList>
    </citation>
    <scope>NUCLEOTIDE SEQUENCE [LARGE SCALE GENOMIC DNA]</scope>
    <source>
        <strain evidence="2 3">CECT 7648</strain>
    </source>
</reference>
<gene>
    <name evidence="2" type="ORF">TRN7648_00384</name>
</gene>
<evidence type="ECO:0000313" key="3">
    <source>
        <dbReference type="Proteomes" id="UP000054935"/>
    </source>
</evidence>
<dbReference type="EMBL" id="CYSE01000001">
    <property type="protein sequence ID" value="CUH75331.1"/>
    <property type="molecule type" value="Genomic_DNA"/>
</dbReference>
<dbReference type="STRING" id="441103.TRN7648_00384"/>
<evidence type="ECO:0000313" key="2">
    <source>
        <dbReference type="EMBL" id="CUH75331.1"/>
    </source>
</evidence>
<protein>
    <submittedName>
        <fullName evidence="2">Uncharacterized protein</fullName>
    </submittedName>
</protein>
<name>A0A0P1G156_9RHOB</name>
<dbReference type="RefSeq" id="WP_058245943.1">
    <property type="nucleotide sequence ID" value="NZ_CYSE01000001.1"/>
</dbReference>
<dbReference type="OrthoDB" id="7872144at2"/>
<feature type="signal peptide" evidence="1">
    <location>
        <begin position="1"/>
        <end position="17"/>
    </location>
</feature>
<feature type="chain" id="PRO_5006062967" evidence="1">
    <location>
        <begin position="18"/>
        <end position="197"/>
    </location>
</feature>
<keyword evidence="1" id="KW-0732">Signal</keyword>
<dbReference type="Proteomes" id="UP000054935">
    <property type="component" value="Unassembled WGS sequence"/>
</dbReference>
<dbReference type="AlphaFoldDB" id="A0A0P1G156"/>